<keyword evidence="2" id="KW-1185">Reference proteome</keyword>
<dbReference type="AlphaFoldDB" id="A0A8B7RNX4"/>
<reference evidence="3" key="1">
    <citation type="submission" date="2025-08" db="UniProtKB">
        <authorList>
            <consortium name="RefSeq"/>
        </authorList>
    </citation>
    <scope>IDENTIFICATION</scope>
    <source>
        <tissue evidence="3">Muscle</tissue>
    </source>
</reference>
<dbReference type="KEGG" id="hai:109385154"/>
<dbReference type="GeneID" id="109385154"/>
<evidence type="ECO:0000313" key="2">
    <source>
        <dbReference type="Proteomes" id="UP000694851"/>
    </source>
</evidence>
<dbReference type="OrthoDB" id="9837524at2759"/>
<dbReference type="CTD" id="84066"/>
<evidence type="ECO:0000313" key="3">
    <source>
        <dbReference type="RefSeq" id="XP_019502637.1"/>
    </source>
</evidence>
<protein>
    <submittedName>
        <fullName evidence="3">Testis-expressed sequence 35 protein</fullName>
    </submittedName>
</protein>
<name>A0A8B7RNX4_HIPAR</name>
<dbReference type="GO" id="GO:0005634">
    <property type="term" value="C:nucleus"/>
    <property type="evidence" value="ECO:0007669"/>
    <property type="project" value="TreeGrafter"/>
</dbReference>
<dbReference type="RefSeq" id="XP_019502637.1">
    <property type="nucleotide sequence ID" value="XM_019647092.1"/>
</dbReference>
<organism evidence="2 3">
    <name type="scientific">Hipposideros armiger</name>
    <name type="common">Great Himalayan leaf-nosed bat</name>
    <dbReference type="NCBI Taxonomy" id="186990"/>
    <lineage>
        <taxon>Eukaryota</taxon>
        <taxon>Metazoa</taxon>
        <taxon>Chordata</taxon>
        <taxon>Craniata</taxon>
        <taxon>Vertebrata</taxon>
        <taxon>Euteleostomi</taxon>
        <taxon>Mammalia</taxon>
        <taxon>Eutheria</taxon>
        <taxon>Laurasiatheria</taxon>
        <taxon>Chiroptera</taxon>
        <taxon>Yinpterochiroptera</taxon>
        <taxon>Rhinolophoidea</taxon>
        <taxon>Hipposideridae</taxon>
        <taxon>Hipposideros</taxon>
    </lineage>
</organism>
<sequence length="212" mass="24453">MSAKRAELKKTNLSKNYKAVCLELKPEPIRVSSYFETGMAAGPGTPRETYDYKRVKPEGPFPKPGGTRELKNELREVREQLKEKMEEIKQIKDVMDKDFDKLKEFVEIMKEMQKDMDEKMDVLINTRNSRKLSAPPWLPVPLRRGPKERQELRLLGKTDPQLRLKDMDGAHRASLPLHKKTAALQTPKTDPLGSLHPCETRCAWEDPDITTK</sequence>
<evidence type="ECO:0000256" key="1">
    <source>
        <dbReference type="SAM" id="MobiDB-lite"/>
    </source>
</evidence>
<dbReference type="Pfam" id="PF15079">
    <property type="entry name" value="Tsc35"/>
    <property type="match status" value="2"/>
</dbReference>
<accession>A0A8B7RNX4</accession>
<dbReference type="InterPro" id="IPR027874">
    <property type="entry name" value="Tex35"/>
</dbReference>
<dbReference type="PANTHER" id="PTHR36860:SF1">
    <property type="entry name" value="TESTIS-EXPRESSED PROTEIN 35"/>
    <property type="match status" value="1"/>
</dbReference>
<dbReference type="PANTHER" id="PTHR36860">
    <property type="entry name" value="TESTIS-EXPRESSED PROTEIN 35"/>
    <property type="match status" value="1"/>
</dbReference>
<feature type="region of interest" description="Disordered" evidence="1">
    <location>
        <begin position="37"/>
        <end position="70"/>
    </location>
</feature>
<dbReference type="Proteomes" id="UP000694851">
    <property type="component" value="Unplaced"/>
</dbReference>
<gene>
    <name evidence="3" type="primary">TEX35</name>
</gene>
<proteinExistence type="predicted"/>
<feature type="compositionally biased region" description="Basic and acidic residues" evidence="1">
    <location>
        <begin position="48"/>
        <end position="57"/>
    </location>
</feature>